<evidence type="ECO:0000259" key="3">
    <source>
        <dbReference type="Pfam" id="PF00591"/>
    </source>
</evidence>
<dbReference type="InterPro" id="IPR000312">
    <property type="entry name" value="Glycosyl_Trfase_fam3"/>
</dbReference>
<dbReference type="AlphaFoldDB" id="A0A3B0S9X2"/>
<keyword evidence="1 4" id="KW-0328">Glycosyltransferase</keyword>
<dbReference type="PANTHER" id="PTHR43285:SF2">
    <property type="entry name" value="ANTHRANILATE PHOSPHORIBOSYLTRANSFERASE"/>
    <property type="match status" value="1"/>
</dbReference>
<organism evidence="4">
    <name type="scientific">hydrothermal vent metagenome</name>
    <dbReference type="NCBI Taxonomy" id="652676"/>
    <lineage>
        <taxon>unclassified sequences</taxon>
        <taxon>metagenomes</taxon>
        <taxon>ecological metagenomes</taxon>
    </lineage>
</organism>
<accession>A0A3B0S9X2</accession>
<dbReference type="GO" id="GO:0004048">
    <property type="term" value="F:anthranilate phosphoribosyltransferase activity"/>
    <property type="evidence" value="ECO:0007669"/>
    <property type="project" value="UniProtKB-EC"/>
</dbReference>
<name>A0A3B0S9X2_9ZZZZ</name>
<dbReference type="InterPro" id="IPR005940">
    <property type="entry name" value="Anthranilate_Pribosyl_Tfrase"/>
</dbReference>
<dbReference type="GO" id="GO:0000162">
    <property type="term" value="P:L-tryptophan biosynthetic process"/>
    <property type="evidence" value="ECO:0007669"/>
    <property type="project" value="InterPro"/>
</dbReference>
<evidence type="ECO:0000256" key="1">
    <source>
        <dbReference type="ARBA" id="ARBA00022676"/>
    </source>
</evidence>
<dbReference type="PANTHER" id="PTHR43285">
    <property type="entry name" value="ANTHRANILATE PHOSPHORIBOSYLTRANSFERASE"/>
    <property type="match status" value="1"/>
</dbReference>
<dbReference type="Gene3D" id="3.40.1030.10">
    <property type="entry name" value="Nucleoside phosphorylase/phosphoribosyltransferase catalytic domain"/>
    <property type="match status" value="1"/>
</dbReference>
<dbReference type="Pfam" id="PF00591">
    <property type="entry name" value="Glycos_transf_3"/>
    <property type="match status" value="1"/>
</dbReference>
<dbReference type="NCBIfam" id="TIGR01245">
    <property type="entry name" value="trpD"/>
    <property type="match status" value="1"/>
</dbReference>
<keyword evidence="2 4" id="KW-0808">Transferase</keyword>
<dbReference type="SUPFAM" id="SSF52418">
    <property type="entry name" value="Nucleoside phosphorylase/phosphoribosyltransferase catalytic domain"/>
    <property type="match status" value="1"/>
</dbReference>
<gene>
    <name evidence="4" type="ORF">MNBD_ALPHA08-1097</name>
</gene>
<dbReference type="EC" id="2.4.2.18" evidence="4"/>
<protein>
    <submittedName>
        <fullName evidence="4">Anthranilate phosphoribosyltransferase</fullName>
        <ecNumber evidence="4">2.4.2.18</ecNumber>
    </submittedName>
</protein>
<dbReference type="EMBL" id="UOEC01000182">
    <property type="protein sequence ID" value="VAW01070.1"/>
    <property type="molecule type" value="Genomic_DNA"/>
</dbReference>
<dbReference type="InterPro" id="IPR035902">
    <property type="entry name" value="Nuc_phospho_transferase"/>
</dbReference>
<dbReference type="GO" id="GO:0005829">
    <property type="term" value="C:cytosol"/>
    <property type="evidence" value="ECO:0007669"/>
    <property type="project" value="TreeGrafter"/>
</dbReference>
<proteinExistence type="predicted"/>
<evidence type="ECO:0000256" key="2">
    <source>
        <dbReference type="ARBA" id="ARBA00022679"/>
    </source>
</evidence>
<sequence>MAKAGVGFMFAPAHHAAMRHVGPSRVELGTRTIFNLLGPLSNPAGVSRQIVGVFSKAWVEPLAHVLKQLGSDRVWVTHGQGGLDEITPTGTTWVCELKDGNVTSFELEPEDAGVTRWTLDDLKGGEPEENAAALRDVLSGAKNAFRDASIMTAGAALVVADKADDLKTGTAMAATAIDDGRALKTLEKLVEVSNS</sequence>
<reference evidence="4" key="1">
    <citation type="submission" date="2018-06" db="EMBL/GenBank/DDBJ databases">
        <authorList>
            <person name="Zhirakovskaya E."/>
        </authorList>
    </citation>
    <scope>NUCLEOTIDE SEQUENCE</scope>
</reference>
<feature type="domain" description="Glycosyl transferase family 3" evidence="3">
    <location>
        <begin position="2"/>
        <end position="183"/>
    </location>
</feature>
<evidence type="ECO:0000313" key="4">
    <source>
        <dbReference type="EMBL" id="VAW01070.1"/>
    </source>
</evidence>